<name>A0A0A8Z1N5_ARUDO</name>
<dbReference type="EMBL" id="GBRH01266312">
    <property type="protein sequence ID" value="JAD31583.1"/>
    <property type="molecule type" value="Transcribed_RNA"/>
</dbReference>
<protein>
    <submittedName>
        <fullName evidence="1">Uncharacterized protein</fullName>
    </submittedName>
</protein>
<reference evidence="1" key="1">
    <citation type="submission" date="2014-09" db="EMBL/GenBank/DDBJ databases">
        <authorList>
            <person name="Magalhaes I.L.F."/>
            <person name="Oliveira U."/>
            <person name="Santos F.R."/>
            <person name="Vidigal T.H.D.A."/>
            <person name="Brescovit A.D."/>
            <person name="Santos A.J."/>
        </authorList>
    </citation>
    <scope>NUCLEOTIDE SEQUENCE</scope>
    <source>
        <tissue evidence="1">Shoot tissue taken approximately 20 cm above the soil surface</tissue>
    </source>
</reference>
<reference evidence="1" key="2">
    <citation type="journal article" date="2015" name="Data Brief">
        <title>Shoot transcriptome of the giant reed, Arundo donax.</title>
        <authorList>
            <person name="Barrero R.A."/>
            <person name="Guerrero F.D."/>
            <person name="Moolhuijzen P."/>
            <person name="Goolsby J.A."/>
            <person name="Tidwell J."/>
            <person name="Bellgard S.E."/>
            <person name="Bellgard M.I."/>
        </authorList>
    </citation>
    <scope>NUCLEOTIDE SEQUENCE</scope>
    <source>
        <tissue evidence="1">Shoot tissue taken approximately 20 cm above the soil surface</tissue>
    </source>
</reference>
<proteinExistence type="predicted"/>
<organism evidence="1">
    <name type="scientific">Arundo donax</name>
    <name type="common">Giant reed</name>
    <name type="synonym">Donax arundinaceus</name>
    <dbReference type="NCBI Taxonomy" id="35708"/>
    <lineage>
        <taxon>Eukaryota</taxon>
        <taxon>Viridiplantae</taxon>
        <taxon>Streptophyta</taxon>
        <taxon>Embryophyta</taxon>
        <taxon>Tracheophyta</taxon>
        <taxon>Spermatophyta</taxon>
        <taxon>Magnoliopsida</taxon>
        <taxon>Liliopsida</taxon>
        <taxon>Poales</taxon>
        <taxon>Poaceae</taxon>
        <taxon>PACMAD clade</taxon>
        <taxon>Arundinoideae</taxon>
        <taxon>Arundineae</taxon>
        <taxon>Arundo</taxon>
    </lineage>
</organism>
<dbReference type="AlphaFoldDB" id="A0A0A8Z1N5"/>
<sequence>MGLLGVNEQSHIVVQEGVRPWVIPNSSFVAYILFEMRKNNARVL</sequence>
<accession>A0A0A8Z1N5</accession>
<evidence type="ECO:0000313" key="1">
    <source>
        <dbReference type="EMBL" id="JAD31583.1"/>
    </source>
</evidence>